<dbReference type="Gene3D" id="2.120.10.30">
    <property type="entry name" value="TolB, C-terminal domain"/>
    <property type="match status" value="1"/>
</dbReference>
<dbReference type="OrthoDB" id="143478at2"/>
<accession>A0A402B1K9</accession>
<sequence>MNQHGRDDHEQTSKTQSSGVTTNRSMESHIAHFLHSEAEHIHFTPALRAQILQKLPSRQPQRRRTLTFVVLASAAALILALSGLTYFALQPATQTSNIYYSQEKEIAVAPQLANGGQLLSLDPTEHRIVYQPANQAGVLYMADLANPVESNALAMRYARDMAWAPDGSALVATVTPANTVQPLLALVPKGQYMHLLGQNKALAANWSPTNSDQIMFVQQQNGQTKLWSTNTAGAPATLQLVLPEPLLIQHMSWSPDGHSLAFIASASPDGPISKETLDQPGRTIYVLNIQTHKLSKLVAAGNFRVGTVAWSPDSHALTFEQINNNNQISIQTVTINKPAEIISIVPGQQLEGWSWSTDGRAIVYSDGGTLKAHIFHGPEIKFPQTKAHYASPFWLKNGQILCMHVTDGKGILTLLTPEKK</sequence>
<keyword evidence="4" id="KW-1185">Reference proteome</keyword>
<proteinExistence type="predicted"/>
<dbReference type="PANTHER" id="PTHR36842:SF1">
    <property type="entry name" value="PROTEIN TOLB"/>
    <property type="match status" value="1"/>
</dbReference>
<dbReference type="SUPFAM" id="SSF82171">
    <property type="entry name" value="DPP6 N-terminal domain-like"/>
    <property type="match status" value="1"/>
</dbReference>
<keyword evidence="2" id="KW-0812">Transmembrane</keyword>
<dbReference type="PANTHER" id="PTHR36842">
    <property type="entry name" value="PROTEIN TOLB HOMOLOG"/>
    <property type="match status" value="1"/>
</dbReference>
<dbReference type="RefSeq" id="WP_126625832.1">
    <property type="nucleotide sequence ID" value="NZ_BIFT01000001.1"/>
</dbReference>
<evidence type="ECO:0000313" key="3">
    <source>
        <dbReference type="EMBL" id="GCE25232.1"/>
    </source>
</evidence>
<keyword evidence="2" id="KW-1133">Transmembrane helix</keyword>
<dbReference type="InterPro" id="IPR011042">
    <property type="entry name" value="6-blade_b-propeller_TolB-like"/>
</dbReference>
<evidence type="ECO:0000256" key="1">
    <source>
        <dbReference type="SAM" id="MobiDB-lite"/>
    </source>
</evidence>
<feature type="compositionally biased region" description="Basic and acidic residues" evidence="1">
    <location>
        <begin position="1"/>
        <end position="12"/>
    </location>
</feature>
<feature type="transmembrane region" description="Helical" evidence="2">
    <location>
        <begin position="66"/>
        <end position="89"/>
    </location>
</feature>
<gene>
    <name evidence="3" type="ORF">KDA_07160</name>
</gene>
<feature type="compositionally biased region" description="Polar residues" evidence="1">
    <location>
        <begin position="13"/>
        <end position="23"/>
    </location>
</feature>
<reference evidence="4" key="1">
    <citation type="submission" date="2018-12" db="EMBL/GenBank/DDBJ databases">
        <title>Tengunoibacter tsumagoiensis gen. nov., sp. nov., Dictyobacter kobayashii sp. nov., D. alpinus sp. nov., and D. joshuensis sp. nov. and description of Dictyobacteraceae fam. nov. within the order Ktedonobacterales isolated from Tengu-no-mugimeshi.</title>
        <authorList>
            <person name="Wang C.M."/>
            <person name="Zheng Y."/>
            <person name="Sakai Y."/>
            <person name="Toyoda A."/>
            <person name="Minakuchi Y."/>
            <person name="Abe K."/>
            <person name="Yokota A."/>
            <person name="Yabe S."/>
        </authorList>
    </citation>
    <scope>NUCLEOTIDE SEQUENCE [LARGE SCALE GENOMIC DNA]</scope>
    <source>
        <strain evidence="4">Uno16</strain>
    </source>
</reference>
<feature type="region of interest" description="Disordered" evidence="1">
    <location>
        <begin position="1"/>
        <end position="23"/>
    </location>
</feature>
<dbReference type="Proteomes" id="UP000287171">
    <property type="component" value="Unassembled WGS sequence"/>
</dbReference>
<evidence type="ECO:0000313" key="4">
    <source>
        <dbReference type="Proteomes" id="UP000287171"/>
    </source>
</evidence>
<evidence type="ECO:0000256" key="2">
    <source>
        <dbReference type="SAM" id="Phobius"/>
    </source>
</evidence>
<organism evidence="3 4">
    <name type="scientific">Dictyobacter alpinus</name>
    <dbReference type="NCBI Taxonomy" id="2014873"/>
    <lineage>
        <taxon>Bacteria</taxon>
        <taxon>Bacillati</taxon>
        <taxon>Chloroflexota</taxon>
        <taxon>Ktedonobacteria</taxon>
        <taxon>Ktedonobacterales</taxon>
        <taxon>Dictyobacteraceae</taxon>
        <taxon>Dictyobacter</taxon>
    </lineage>
</organism>
<dbReference type="EMBL" id="BIFT01000001">
    <property type="protein sequence ID" value="GCE25232.1"/>
    <property type="molecule type" value="Genomic_DNA"/>
</dbReference>
<name>A0A402B1K9_9CHLR</name>
<dbReference type="AlphaFoldDB" id="A0A402B1K9"/>
<keyword evidence="2" id="KW-0472">Membrane</keyword>
<comment type="caution">
    <text evidence="3">The sequence shown here is derived from an EMBL/GenBank/DDBJ whole genome shotgun (WGS) entry which is preliminary data.</text>
</comment>
<protein>
    <submittedName>
        <fullName evidence="3">Uncharacterized protein</fullName>
    </submittedName>
</protein>